<dbReference type="FunFam" id="1.10.10.750:FF:000001">
    <property type="entry name" value="TBC1 domain family member 10A"/>
    <property type="match status" value="1"/>
</dbReference>
<feature type="domain" description="Rab-GAP TBC" evidence="1">
    <location>
        <begin position="101"/>
        <end position="181"/>
    </location>
</feature>
<accession>A0A8B9IYK9</accession>
<name>A0A8B9IYK9_9PSIT</name>
<dbReference type="InterPro" id="IPR035969">
    <property type="entry name" value="Rab-GAP_TBC_sf"/>
</dbReference>
<dbReference type="InterPro" id="IPR000195">
    <property type="entry name" value="Rab-GAP-TBC_dom"/>
</dbReference>
<reference evidence="2" key="2">
    <citation type="submission" date="2025-09" db="UniProtKB">
        <authorList>
            <consortium name="Ensembl"/>
        </authorList>
    </citation>
    <scope>IDENTIFICATION</scope>
</reference>
<dbReference type="InterPro" id="IPR050302">
    <property type="entry name" value="Rab_GAP_TBC_domain"/>
</dbReference>
<dbReference type="PANTHER" id="PTHR47219">
    <property type="entry name" value="RAB GTPASE-ACTIVATING PROTEIN 1-LIKE"/>
    <property type="match status" value="1"/>
</dbReference>
<sequence length="181" mass="20803">MDTPSPLTTPPLPPLVSSSIPSMLPMGAWKPSMGLWSYGAMGQWGRAPHPTPPRPTSARRECPVPVDVARQRELKWLEMLNHWDKWLLKRYQKVKLRCRKGIPSSLRARAWQLLSDSQSELEQHPGLFEELERQPGDPRWLDAIEKDLHRQFPFHEMFPLCPIDPVGHCPSSPWIPLDTAH</sequence>
<dbReference type="Ensembl" id="ENSACOT00000015427.1">
    <property type="protein sequence ID" value="ENSACOP00000014900.1"/>
    <property type="gene ID" value="ENSACOG00000010385.1"/>
</dbReference>
<keyword evidence="3" id="KW-1185">Reference proteome</keyword>
<evidence type="ECO:0000313" key="3">
    <source>
        <dbReference type="Proteomes" id="UP000694522"/>
    </source>
</evidence>
<dbReference type="PANTHER" id="PTHR47219:SF17">
    <property type="entry name" value="TBC1 DOMAIN FAMILY MEMBER 10B"/>
    <property type="match status" value="1"/>
</dbReference>
<evidence type="ECO:0000313" key="2">
    <source>
        <dbReference type="Ensembl" id="ENSACOP00000014900.1"/>
    </source>
</evidence>
<evidence type="ECO:0000259" key="1">
    <source>
        <dbReference type="PROSITE" id="PS50086"/>
    </source>
</evidence>
<reference evidence="2" key="1">
    <citation type="submission" date="2025-08" db="UniProtKB">
        <authorList>
            <consortium name="Ensembl"/>
        </authorList>
    </citation>
    <scope>IDENTIFICATION</scope>
</reference>
<dbReference type="PROSITE" id="PS50086">
    <property type="entry name" value="TBC_RABGAP"/>
    <property type="match status" value="1"/>
</dbReference>
<dbReference type="AlphaFoldDB" id="A0A8B9IYK9"/>
<organism evidence="2 3">
    <name type="scientific">Amazona collaria</name>
    <name type="common">yellow-billed parrot</name>
    <dbReference type="NCBI Taxonomy" id="241587"/>
    <lineage>
        <taxon>Eukaryota</taxon>
        <taxon>Metazoa</taxon>
        <taxon>Chordata</taxon>
        <taxon>Craniata</taxon>
        <taxon>Vertebrata</taxon>
        <taxon>Euteleostomi</taxon>
        <taxon>Archelosauria</taxon>
        <taxon>Archosauria</taxon>
        <taxon>Dinosauria</taxon>
        <taxon>Saurischia</taxon>
        <taxon>Theropoda</taxon>
        <taxon>Coelurosauria</taxon>
        <taxon>Aves</taxon>
        <taxon>Neognathae</taxon>
        <taxon>Neoaves</taxon>
        <taxon>Telluraves</taxon>
        <taxon>Australaves</taxon>
        <taxon>Psittaciformes</taxon>
        <taxon>Psittacidae</taxon>
        <taxon>Amazona</taxon>
    </lineage>
</organism>
<proteinExistence type="predicted"/>
<dbReference type="Gene3D" id="1.10.10.750">
    <property type="entry name" value="Ypt/Rab-GAP domain of gyp1p, domain 1"/>
    <property type="match status" value="1"/>
</dbReference>
<protein>
    <recommendedName>
        <fullName evidence="1">Rab-GAP TBC domain-containing protein</fullName>
    </recommendedName>
</protein>
<dbReference type="GO" id="GO:0031267">
    <property type="term" value="F:small GTPase binding"/>
    <property type="evidence" value="ECO:0007669"/>
    <property type="project" value="TreeGrafter"/>
</dbReference>
<dbReference type="SUPFAM" id="SSF47923">
    <property type="entry name" value="Ypt/Rab-GAP domain of gyp1p"/>
    <property type="match status" value="1"/>
</dbReference>
<dbReference type="Proteomes" id="UP000694522">
    <property type="component" value="Unplaced"/>
</dbReference>
<dbReference type="GO" id="GO:0005096">
    <property type="term" value="F:GTPase activator activity"/>
    <property type="evidence" value="ECO:0007669"/>
    <property type="project" value="TreeGrafter"/>
</dbReference>